<feature type="transmembrane region" description="Helical" evidence="1">
    <location>
        <begin position="21"/>
        <end position="40"/>
    </location>
</feature>
<feature type="transmembrane region" description="Helical" evidence="1">
    <location>
        <begin position="94"/>
        <end position="118"/>
    </location>
</feature>
<accession>A0A7X3FR98</accession>
<comment type="caution">
    <text evidence="2">The sequence shown here is derived from an EMBL/GenBank/DDBJ whole genome shotgun (WGS) entry which is preliminary data.</text>
</comment>
<evidence type="ECO:0000313" key="3">
    <source>
        <dbReference type="Proteomes" id="UP000438106"/>
    </source>
</evidence>
<dbReference type="PANTHER" id="PTHR35335:SF1">
    <property type="entry name" value="UPF0716 PROTEIN FXSA"/>
    <property type="match status" value="1"/>
</dbReference>
<evidence type="ECO:0000313" key="2">
    <source>
        <dbReference type="EMBL" id="MVS99181.1"/>
    </source>
</evidence>
<reference evidence="2 3" key="1">
    <citation type="submission" date="2019-12" db="EMBL/GenBank/DDBJ databases">
        <title>Devosia maris sp. nov., isolated from the deep seawater.</title>
        <authorList>
            <person name="Liu Y."/>
        </authorList>
    </citation>
    <scope>NUCLEOTIDE SEQUENCE [LARGE SCALE GENOMIC DNA]</scope>
    <source>
        <strain evidence="2 3">L53-10-65</strain>
    </source>
</reference>
<dbReference type="EMBL" id="WQRF01000002">
    <property type="protein sequence ID" value="MVS99181.1"/>
    <property type="molecule type" value="Genomic_DNA"/>
</dbReference>
<organism evidence="2 3">
    <name type="scientific">Devosia marina</name>
    <dbReference type="NCBI Taxonomy" id="2683198"/>
    <lineage>
        <taxon>Bacteria</taxon>
        <taxon>Pseudomonadati</taxon>
        <taxon>Pseudomonadota</taxon>
        <taxon>Alphaproteobacteria</taxon>
        <taxon>Hyphomicrobiales</taxon>
        <taxon>Devosiaceae</taxon>
        <taxon>Devosia</taxon>
    </lineage>
</organism>
<dbReference type="InterPro" id="IPR007313">
    <property type="entry name" value="FxsA"/>
</dbReference>
<dbReference type="AlphaFoldDB" id="A0A7X3FR98"/>
<dbReference type="PANTHER" id="PTHR35335">
    <property type="entry name" value="UPF0716 PROTEIN FXSA"/>
    <property type="match status" value="1"/>
</dbReference>
<feature type="transmembrane region" description="Helical" evidence="1">
    <location>
        <begin position="46"/>
        <end position="64"/>
    </location>
</feature>
<keyword evidence="1" id="KW-0812">Transmembrane</keyword>
<gene>
    <name evidence="2" type="ORF">GO014_09130</name>
</gene>
<dbReference type="Proteomes" id="UP000438106">
    <property type="component" value="Unassembled WGS sequence"/>
</dbReference>
<protein>
    <submittedName>
        <fullName evidence="2">Uncharacterized protein</fullName>
    </submittedName>
</protein>
<dbReference type="NCBIfam" id="NF008528">
    <property type="entry name" value="PRK11463.1-2"/>
    <property type="match status" value="1"/>
</dbReference>
<proteinExistence type="predicted"/>
<sequence>MRFCRARGEQNSCKEPNLARLIALSFLALPLLEIAVFIIVGRAIGLFPTLALVILAALAGGLLLRQQGLSTLSRLRNNVNAGTIPGRTMFDAMLIGVAAILLVLPGFLSDVLALSLLVPPVRNWLFSALASRVRVVETTTSYRRYDEPETTYDVDAKVIEHRDEDDPKPRQ</sequence>
<dbReference type="Pfam" id="PF04186">
    <property type="entry name" value="FxsA"/>
    <property type="match status" value="1"/>
</dbReference>
<keyword evidence="3" id="KW-1185">Reference proteome</keyword>
<dbReference type="GO" id="GO:0016020">
    <property type="term" value="C:membrane"/>
    <property type="evidence" value="ECO:0007669"/>
    <property type="project" value="InterPro"/>
</dbReference>
<keyword evidence="1" id="KW-0472">Membrane</keyword>
<name>A0A7X3FR98_9HYPH</name>
<evidence type="ECO:0000256" key="1">
    <source>
        <dbReference type="SAM" id="Phobius"/>
    </source>
</evidence>
<keyword evidence="1" id="KW-1133">Transmembrane helix</keyword>